<dbReference type="Pfam" id="PF00385">
    <property type="entry name" value="Chromo"/>
    <property type="match status" value="1"/>
</dbReference>
<proteinExistence type="predicted"/>
<evidence type="ECO:0000259" key="2">
    <source>
        <dbReference type="PROSITE" id="PS50013"/>
    </source>
</evidence>
<evidence type="ECO:0000256" key="1">
    <source>
        <dbReference type="ARBA" id="ARBA00004123"/>
    </source>
</evidence>
<dbReference type="SUPFAM" id="SSF54160">
    <property type="entry name" value="Chromo domain-like"/>
    <property type="match status" value="1"/>
</dbReference>
<dbReference type="InterPro" id="IPR001584">
    <property type="entry name" value="Integrase_cat-core"/>
</dbReference>
<dbReference type="InterPro" id="IPR016197">
    <property type="entry name" value="Chromo-like_dom_sf"/>
</dbReference>
<dbReference type="PANTHER" id="PTHR46585">
    <property type="entry name" value="INTEGRASE CORE DOMAIN CONTAINING PROTEIN"/>
    <property type="match status" value="1"/>
</dbReference>
<dbReference type="InterPro" id="IPR036397">
    <property type="entry name" value="RNaseH_sf"/>
</dbReference>
<dbReference type="SUPFAM" id="SSF53098">
    <property type="entry name" value="Ribonuclease H-like"/>
    <property type="match status" value="1"/>
</dbReference>
<dbReference type="Gene3D" id="2.40.50.40">
    <property type="match status" value="1"/>
</dbReference>
<comment type="subcellular location">
    <subcellularLocation>
        <location evidence="1">Nucleus</location>
    </subcellularLocation>
</comment>
<accession>A0A672HWJ9</accession>
<dbReference type="Gene3D" id="3.30.420.10">
    <property type="entry name" value="Ribonuclease H-like superfamily/Ribonuclease H"/>
    <property type="match status" value="1"/>
</dbReference>
<dbReference type="InterPro" id="IPR023780">
    <property type="entry name" value="Chromo_domain"/>
</dbReference>
<dbReference type="OMA" id="HKWINIL"/>
<dbReference type="Ensembl" id="ENSSFAT00005034885.1">
    <property type="protein sequence ID" value="ENSSFAP00005033623.1"/>
    <property type="gene ID" value="ENSSFAG00005017082.1"/>
</dbReference>
<organism evidence="4 5">
    <name type="scientific">Salarias fasciatus</name>
    <name type="common">Jewelled blenny</name>
    <name type="synonym">Blennius fasciatus</name>
    <dbReference type="NCBI Taxonomy" id="181472"/>
    <lineage>
        <taxon>Eukaryota</taxon>
        <taxon>Metazoa</taxon>
        <taxon>Chordata</taxon>
        <taxon>Craniata</taxon>
        <taxon>Vertebrata</taxon>
        <taxon>Euteleostomi</taxon>
        <taxon>Actinopterygii</taxon>
        <taxon>Neopterygii</taxon>
        <taxon>Teleostei</taxon>
        <taxon>Neoteleostei</taxon>
        <taxon>Acanthomorphata</taxon>
        <taxon>Ovalentaria</taxon>
        <taxon>Blenniimorphae</taxon>
        <taxon>Blenniiformes</taxon>
        <taxon>Blennioidei</taxon>
        <taxon>Blenniidae</taxon>
        <taxon>Salariinae</taxon>
        <taxon>Salarias</taxon>
    </lineage>
</organism>
<dbReference type="PANTHER" id="PTHR46585:SF1">
    <property type="entry name" value="CHROMO DOMAIN-CONTAINING PROTEIN"/>
    <property type="match status" value="1"/>
</dbReference>
<sequence length="364" mass="42665">MAEKRVMKRLYYKPSHPGSFGGVEQLHKAVQDETGKKVRVEDVKDFLSSQDTYTLHKPARVHFPRNRVFVTRPLKQFQADLCDMRALADENDGYSYLLTVIDVFSKLAYVRALRKKTAAEVVSAFESVFRESQTPEKLQTDAGREFFNKSFKILMRKHNIIHFATASDLKASVVERFNRTLKTRMWRYFTAKNTRRYVDVLPDLVKSYNNTYHSSIKMRPVDVTKENTRRVFHNLYGTPTPPDKRKQKVKVGFKVGDVVRISKLRGVFDKKYEQSFTDEVFTVSECIPRTPMVFKLKDYDGEVIEGSFYEQELQKVDMAGDRTYHVEEILNKRTVRGEKQVLVRWKNWPEKFNSWVKAADLKDI</sequence>
<evidence type="ECO:0008006" key="6">
    <source>
        <dbReference type="Google" id="ProtNLM"/>
    </source>
</evidence>
<feature type="domain" description="Integrase catalytic" evidence="3">
    <location>
        <begin position="69"/>
        <end position="228"/>
    </location>
</feature>
<reference evidence="4" key="3">
    <citation type="submission" date="2025-09" db="UniProtKB">
        <authorList>
            <consortium name="Ensembl"/>
        </authorList>
    </citation>
    <scope>IDENTIFICATION</scope>
</reference>
<dbReference type="InterPro" id="IPR000953">
    <property type="entry name" value="Chromo/chromo_shadow_dom"/>
</dbReference>
<dbReference type="GO" id="GO:0003676">
    <property type="term" value="F:nucleic acid binding"/>
    <property type="evidence" value="ECO:0007669"/>
    <property type="project" value="InterPro"/>
</dbReference>
<dbReference type="AlphaFoldDB" id="A0A672HWJ9"/>
<evidence type="ECO:0000313" key="5">
    <source>
        <dbReference type="Proteomes" id="UP000472267"/>
    </source>
</evidence>
<reference evidence="4" key="1">
    <citation type="submission" date="2019-06" db="EMBL/GenBank/DDBJ databases">
        <authorList>
            <consortium name="Wellcome Sanger Institute Data Sharing"/>
        </authorList>
    </citation>
    <scope>NUCLEOTIDE SEQUENCE [LARGE SCALE GENOMIC DNA]</scope>
</reference>
<dbReference type="InterPro" id="IPR012337">
    <property type="entry name" value="RNaseH-like_sf"/>
</dbReference>
<dbReference type="PROSITE" id="PS50994">
    <property type="entry name" value="INTEGRASE"/>
    <property type="match status" value="1"/>
</dbReference>
<dbReference type="InParanoid" id="A0A672HWJ9"/>
<evidence type="ECO:0000313" key="4">
    <source>
        <dbReference type="Ensembl" id="ENSSFAP00005033623.1"/>
    </source>
</evidence>
<evidence type="ECO:0000259" key="3">
    <source>
        <dbReference type="PROSITE" id="PS50994"/>
    </source>
</evidence>
<dbReference type="GO" id="GO:0005634">
    <property type="term" value="C:nucleus"/>
    <property type="evidence" value="ECO:0007669"/>
    <property type="project" value="UniProtKB-SubCell"/>
</dbReference>
<dbReference type="GO" id="GO:0015074">
    <property type="term" value="P:DNA integration"/>
    <property type="evidence" value="ECO:0007669"/>
    <property type="project" value="InterPro"/>
</dbReference>
<dbReference type="CDD" id="cd00024">
    <property type="entry name" value="CD_CSD"/>
    <property type="match status" value="1"/>
</dbReference>
<dbReference type="Proteomes" id="UP000472267">
    <property type="component" value="Chromosome 9"/>
</dbReference>
<dbReference type="SMART" id="SM00298">
    <property type="entry name" value="CHROMO"/>
    <property type="match status" value="1"/>
</dbReference>
<reference evidence="4" key="2">
    <citation type="submission" date="2025-08" db="UniProtKB">
        <authorList>
            <consortium name="Ensembl"/>
        </authorList>
    </citation>
    <scope>IDENTIFICATION</scope>
</reference>
<feature type="domain" description="Chromo" evidence="2">
    <location>
        <begin position="324"/>
        <end position="364"/>
    </location>
</feature>
<dbReference type="Pfam" id="PF00665">
    <property type="entry name" value="rve"/>
    <property type="match status" value="1"/>
</dbReference>
<name>A0A672HWJ9_SALFA</name>
<keyword evidence="5" id="KW-1185">Reference proteome</keyword>
<protein>
    <recommendedName>
        <fullName evidence="6">Integrase catalytic domain-containing protein</fullName>
    </recommendedName>
</protein>
<dbReference type="PROSITE" id="PS50013">
    <property type="entry name" value="CHROMO_2"/>
    <property type="match status" value="1"/>
</dbReference>